<keyword evidence="4" id="KW-0804">Transcription</keyword>
<dbReference type="EMBL" id="CM007649">
    <property type="protein sequence ID" value="ONM36796.1"/>
    <property type="molecule type" value="Genomic_DNA"/>
</dbReference>
<evidence type="ECO:0000256" key="5">
    <source>
        <dbReference type="ARBA" id="ARBA00023242"/>
    </source>
</evidence>
<dbReference type="GO" id="GO:0005634">
    <property type="term" value="C:nucleus"/>
    <property type="evidence" value="ECO:0000318"/>
    <property type="project" value="GO_Central"/>
</dbReference>
<dbReference type="GeneID" id="100281370"/>
<proteinExistence type="evidence at transcript level"/>
<evidence type="ECO:0000313" key="11">
    <source>
        <dbReference type="EnsemblPlants" id="Zm00001eb149570_P001"/>
    </source>
</evidence>
<dbReference type="SMART" id="SM00774">
    <property type="entry name" value="WRKY"/>
    <property type="match status" value="1"/>
</dbReference>
<dbReference type="InterPro" id="IPR003657">
    <property type="entry name" value="WRKY_dom"/>
</dbReference>
<keyword evidence="2" id="KW-0805">Transcription regulation</keyword>
<dbReference type="PROSITE" id="PS50811">
    <property type="entry name" value="WRKY"/>
    <property type="match status" value="1"/>
</dbReference>
<reference evidence="10 12" key="3">
    <citation type="submission" date="2015-12" db="EMBL/GenBank/DDBJ databases">
        <title>Update maize B73 reference genome by single molecule sequencing technologies.</title>
        <authorList>
            <consortium name="Maize Genome Sequencing Project"/>
            <person name="Ware D."/>
        </authorList>
    </citation>
    <scope>NUCLEOTIDE SEQUENCE [LARGE SCALE GENOMIC DNA]</scope>
    <source>
        <strain evidence="12">cv. B73</strain>
        <tissue evidence="10">Seedling</tissue>
    </source>
</reference>
<comment type="subcellular location">
    <subcellularLocation>
        <location evidence="1">Nucleus</location>
    </subcellularLocation>
</comment>
<reference evidence="8" key="1">
    <citation type="journal article" date="2009" name="Plant Mol. Biol.">
        <title>Insights into corn genes derived from large-scale cDNA sequencing.</title>
        <authorList>
            <person name="Alexandrov N.N."/>
            <person name="Brover V.V."/>
            <person name="Freidin S."/>
            <person name="Troukhan M.E."/>
            <person name="Tatarinova T.V."/>
            <person name="Zhang H."/>
            <person name="Swaller T.J."/>
            <person name="Lu Y.P."/>
            <person name="Bouck J."/>
            <person name="Flavell R.B."/>
            <person name="Feldmann K.A."/>
        </authorList>
    </citation>
    <scope>NUCLEOTIDE SEQUENCE</scope>
</reference>
<dbReference type="EnsemblPlants" id="Zm00001eb149570_T001">
    <property type="protein sequence ID" value="Zm00001eb149570_P001"/>
    <property type="gene ID" value="Zm00001eb149570"/>
</dbReference>
<protein>
    <submittedName>
        <fullName evidence="10">Putative WRKY transcription factor 30</fullName>
    </submittedName>
    <submittedName>
        <fullName evidence="8">WRKY DNA binding domain containing protein</fullName>
    </submittedName>
</protein>
<organism evidence="8">
    <name type="scientific">Zea mays</name>
    <name type="common">Maize</name>
    <dbReference type="NCBI Taxonomy" id="4577"/>
    <lineage>
        <taxon>Eukaryota</taxon>
        <taxon>Viridiplantae</taxon>
        <taxon>Streptophyta</taxon>
        <taxon>Embryophyta</taxon>
        <taxon>Tracheophyta</taxon>
        <taxon>Spermatophyta</taxon>
        <taxon>Magnoliopsida</taxon>
        <taxon>Liliopsida</taxon>
        <taxon>Poales</taxon>
        <taxon>Poaceae</taxon>
        <taxon>PACMAD clade</taxon>
        <taxon>Panicoideae</taxon>
        <taxon>Andropogonodae</taxon>
        <taxon>Andropogoneae</taxon>
        <taxon>Tripsacinae</taxon>
        <taxon>Zea</taxon>
    </lineage>
</organism>
<evidence type="ECO:0000256" key="1">
    <source>
        <dbReference type="ARBA" id="ARBA00004123"/>
    </source>
</evidence>
<dbReference type="EMBL" id="BT063861">
    <property type="protein sequence ID" value="ACN28558.1"/>
    <property type="molecule type" value="mRNA"/>
</dbReference>
<dbReference type="Pfam" id="PF03106">
    <property type="entry name" value="WRKY"/>
    <property type="match status" value="1"/>
</dbReference>
<name>B6SUS2_MAIZE</name>
<feature type="region of interest" description="Disordered" evidence="6">
    <location>
        <begin position="82"/>
        <end position="125"/>
    </location>
</feature>
<accession>B6SUS2</accession>
<evidence type="ECO:0000256" key="4">
    <source>
        <dbReference type="ARBA" id="ARBA00023163"/>
    </source>
</evidence>
<evidence type="ECO:0000256" key="3">
    <source>
        <dbReference type="ARBA" id="ARBA00023125"/>
    </source>
</evidence>
<dbReference type="Gene3D" id="2.20.25.80">
    <property type="entry name" value="WRKY domain"/>
    <property type="match status" value="1"/>
</dbReference>
<dbReference type="SUPFAM" id="SSF118290">
    <property type="entry name" value="WRKY DNA-binding domain"/>
    <property type="match status" value="1"/>
</dbReference>
<evidence type="ECO:0000313" key="9">
    <source>
        <dbReference type="EMBL" id="ACN28558.1"/>
    </source>
</evidence>
<feature type="region of interest" description="Disordered" evidence="6">
    <location>
        <begin position="1"/>
        <end position="30"/>
    </location>
</feature>
<keyword evidence="3" id="KW-0238">DNA-binding</keyword>
<evidence type="ECO:0000256" key="2">
    <source>
        <dbReference type="ARBA" id="ARBA00023015"/>
    </source>
</evidence>
<dbReference type="ExpressionAtlas" id="B6SUS2">
    <property type="expression patterns" value="baseline and differential"/>
</dbReference>
<evidence type="ECO:0000313" key="10">
    <source>
        <dbReference type="EMBL" id="ONM36796.1"/>
    </source>
</evidence>
<dbReference type="EMBL" id="EU956487">
    <property type="protein sequence ID" value="ACG28605.1"/>
    <property type="molecule type" value="mRNA"/>
</dbReference>
<sequence>MQTQSRLAMSGGGGSGGSSSSSASEDEHEAVIRELTRGHELTAQLRAEALRALRGQGQAEATAAFILQEVSRAFTVCLSIMSSPARAPPPTMEMPAPALAPRRGRDDSIPREQRRTSSPHSDGYQWRKYGQKRITKSPFPRCYYKCSFHRERSCRATKQVQQCSDGDGHPPQYVVMYFNEHTCDTAAWEPAAAAAASSGVPLDDLSRSRLQAVLGQGQQGARALLLDERGVQEEHERRLLVSSLACVLGGQQQQSPAGSGTTTAVDPAVNVGQEQEPPPPRARTPAAVDAAGEMPRIIGVDVAGLDVMDYDVTDALCLAHSYDDLPDDGFPFC</sequence>
<dbReference type="OrthoDB" id="690635at2759"/>
<dbReference type="HOGENOM" id="CLU_835136_0_0_1"/>
<dbReference type="GO" id="GO:0003700">
    <property type="term" value="F:DNA-binding transcription factor activity"/>
    <property type="evidence" value="ECO:0000318"/>
    <property type="project" value="GO_Central"/>
</dbReference>
<evidence type="ECO:0000256" key="6">
    <source>
        <dbReference type="SAM" id="MobiDB-lite"/>
    </source>
</evidence>
<dbReference type="RefSeq" id="NP_001147760.1">
    <property type="nucleotide sequence ID" value="NM_001154288.2"/>
</dbReference>
<dbReference type="SMR" id="B6SUS2"/>
<dbReference type="OMA" id="FNDHTCD"/>
<dbReference type="InterPro" id="IPR036576">
    <property type="entry name" value="WRKY_dom_sf"/>
</dbReference>
<evidence type="ECO:0000313" key="8">
    <source>
        <dbReference type="EMBL" id="ACG28605.1"/>
    </source>
</evidence>
<reference evidence="11" key="4">
    <citation type="submission" date="2019-07" db="EMBL/GenBank/DDBJ databases">
        <authorList>
            <person name="Seetharam A."/>
            <person name="Woodhouse M."/>
            <person name="Cannon E."/>
        </authorList>
    </citation>
    <scope>NUCLEOTIDE SEQUENCE [LARGE SCALE GENOMIC DNA]</scope>
    <source>
        <strain evidence="11">cv. B73</strain>
    </source>
</reference>
<evidence type="ECO:0000259" key="7">
    <source>
        <dbReference type="PROSITE" id="PS50811"/>
    </source>
</evidence>
<keyword evidence="5" id="KW-0539">Nucleus</keyword>
<dbReference type="AlphaFoldDB" id="B6SUS2"/>
<dbReference type="GO" id="GO:0006355">
    <property type="term" value="P:regulation of DNA-templated transcription"/>
    <property type="evidence" value="ECO:0000318"/>
    <property type="project" value="GO_Central"/>
</dbReference>
<dbReference type="STRING" id="4577.B6SUS2"/>
<dbReference type="PANTHER" id="PTHR31282">
    <property type="entry name" value="WRKY TRANSCRIPTION FACTOR 21-RELATED"/>
    <property type="match status" value="1"/>
</dbReference>
<keyword evidence="12" id="KW-1185">Reference proteome</keyword>
<reference evidence="9" key="2">
    <citation type="journal article" date="2009" name="PLoS Genet.">
        <title>Sequencing, mapping, and analysis of 27,455 maize full-length cDNAs.</title>
        <authorList>
            <person name="Soderlund C."/>
            <person name="Descour A."/>
            <person name="Kudrna D."/>
            <person name="Bomhoff M."/>
            <person name="Boyd L."/>
            <person name="Currie J."/>
            <person name="Angelova A."/>
            <person name="Collura K."/>
            <person name="Wissotski M."/>
            <person name="Ashley E."/>
            <person name="Morrow D."/>
            <person name="Fernandes J."/>
            <person name="Walbot V."/>
            <person name="Yu Y."/>
        </authorList>
    </citation>
    <scope>NUCLEOTIDE SEQUENCE</scope>
    <source>
        <strain evidence="9">B73</strain>
    </source>
</reference>
<evidence type="ECO:0000313" key="12">
    <source>
        <dbReference type="Proteomes" id="UP000007305"/>
    </source>
</evidence>
<dbReference type="Proteomes" id="UP000007305">
    <property type="component" value="Chromosome 3"/>
</dbReference>
<feature type="compositionally biased region" description="Basic and acidic residues" evidence="6">
    <location>
        <begin position="103"/>
        <end position="115"/>
    </location>
</feature>
<gene>
    <name evidence="11" type="primary">LOC100281370</name>
    <name evidence="10" type="ORF">ZEAMMB73_Zm00001d043062</name>
</gene>
<dbReference type="GO" id="GO:0000976">
    <property type="term" value="F:transcription cis-regulatory region binding"/>
    <property type="evidence" value="ECO:0000318"/>
    <property type="project" value="GO_Central"/>
</dbReference>
<dbReference type="KEGG" id="zma:100281370"/>
<dbReference type="Gramene" id="Zm00001eb149570_T001">
    <property type="protein sequence ID" value="Zm00001eb149570_P001"/>
    <property type="gene ID" value="Zm00001eb149570"/>
</dbReference>
<dbReference type="eggNOG" id="ENOG502R3C5">
    <property type="taxonomic scope" value="Eukaryota"/>
</dbReference>
<feature type="domain" description="WRKY" evidence="7">
    <location>
        <begin position="121"/>
        <end position="186"/>
    </location>
</feature>
<dbReference type="PaxDb" id="4577-GRMZM2G158328_P01"/>
<dbReference type="InterPro" id="IPR044810">
    <property type="entry name" value="WRKY_plant"/>
</dbReference>
<reference evidence="11" key="5">
    <citation type="submission" date="2021-05" db="UniProtKB">
        <authorList>
            <consortium name="EnsemblPlants"/>
        </authorList>
    </citation>
    <scope>IDENTIFICATION</scope>
    <source>
        <strain evidence="11">cv. B73</strain>
    </source>
</reference>